<dbReference type="Proteomes" id="UP001152622">
    <property type="component" value="Chromosome 6"/>
</dbReference>
<evidence type="ECO:0000256" key="1">
    <source>
        <dbReference type="SAM" id="MobiDB-lite"/>
    </source>
</evidence>
<keyword evidence="3" id="KW-1185">Reference proteome</keyword>
<organism evidence="2 3">
    <name type="scientific">Synaphobranchus kaupii</name>
    <name type="common">Kaup's arrowtooth eel</name>
    <dbReference type="NCBI Taxonomy" id="118154"/>
    <lineage>
        <taxon>Eukaryota</taxon>
        <taxon>Metazoa</taxon>
        <taxon>Chordata</taxon>
        <taxon>Craniata</taxon>
        <taxon>Vertebrata</taxon>
        <taxon>Euteleostomi</taxon>
        <taxon>Actinopterygii</taxon>
        <taxon>Neopterygii</taxon>
        <taxon>Teleostei</taxon>
        <taxon>Anguilliformes</taxon>
        <taxon>Synaphobranchidae</taxon>
        <taxon>Synaphobranchus</taxon>
    </lineage>
</organism>
<reference evidence="2" key="1">
    <citation type="journal article" date="2023" name="Science">
        <title>Genome structures resolve the early diversification of teleost fishes.</title>
        <authorList>
            <person name="Parey E."/>
            <person name="Louis A."/>
            <person name="Montfort J."/>
            <person name="Bouchez O."/>
            <person name="Roques C."/>
            <person name="Iampietro C."/>
            <person name="Lluch J."/>
            <person name="Castinel A."/>
            <person name="Donnadieu C."/>
            <person name="Desvignes T."/>
            <person name="Floi Bucao C."/>
            <person name="Jouanno E."/>
            <person name="Wen M."/>
            <person name="Mejri S."/>
            <person name="Dirks R."/>
            <person name="Jansen H."/>
            <person name="Henkel C."/>
            <person name="Chen W.J."/>
            <person name="Zahm M."/>
            <person name="Cabau C."/>
            <person name="Klopp C."/>
            <person name="Thompson A.W."/>
            <person name="Robinson-Rechavi M."/>
            <person name="Braasch I."/>
            <person name="Lecointre G."/>
            <person name="Bobe J."/>
            <person name="Postlethwait J.H."/>
            <person name="Berthelot C."/>
            <person name="Roest Crollius H."/>
            <person name="Guiguen Y."/>
        </authorList>
    </citation>
    <scope>NUCLEOTIDE SEQUENCE</scope>
    <source>
        <strain evidence="2">WJC10195</strain>
    </source>
</reference>
<gene>
    <name evidence="2" type="ORF">SKAU_G00203190</name>
</gene>
<protein>
    <submittedName>
        <fullName evidence="2">Uncharacterized protein</fullName>
    </submittedName>
</protein>
<dbReference type="AlphaFoldDB" id="A0A9Q1FFV8"/>
<name>A0A9Q1FFV8_SYNKA</name>
<feature type="compositionally biased region" description="Basic residues" evidence="1">
    <location>
        <begin position="106"/>
        <end position="115"/>
    </location>
</feature>
<evidence type="ECO:0000313" key="3">
    <source>
        <dbReference type="Proteomes" id="UP001152622"/>
    </source>
</evidence>
<dbReference type="EMBL" id="JAINUF010000006">
    <property type="protein sequence ID" value="KAJ8357525.1"/>
    <property type="molecule type" value="Genomic_DNA"/>
</dbReference>
<proteinExistence type="predicted"/>
<sequence length="115" mass="12611">MHTAAAVAGDLLVTSDGGEGQKRSLRPQGCCHRAVTGLLLWSIETSHRGSWRVINRRAASPWRRLRLQVKIAAAGRVWGLISAPELMRSATPLAPREGRKTNVPRTRPRAVTRGN</sequence>
<feature type="region of interest" description="Disordered" evidence="1">
    <location>
        <begin position="91"/>
        <end position="115"/>
    </location>
</feature>
<accession>A0A9Q1FFV8</accession>
<comment type="caution">
    <text evidence="2">The sequence shown here is derived from an EMBL/GenBank/DDBJ whole genome shotgun (WGS) entry which is preliminary data.</text>
</comment>
<evidence type="ECO:0000313" key="2">
    <source>
        <dbReference type="EMBL" id="KAJ8357525.1"/>
    </source>
</evidence>